<dbReference type="Pfam" id="PF03466">
    <property type="entry name" value="LysR_substrate"/>
    <property type="match status" value="1"/>
</dbReference>
<dbReference type="CDD" id="cd05466">
    <property type="entry name" value="PBP2_LTTR_substrate"/>
    <property type="match status" value="1"/>
</dbReference>
<dbReference type="PANTHER" id="PTHR30419">
    <property type="entry name" value="HTH-TYPE TRANSCRIPTIONAL REGULATOR YBHD"/>
    <property type="match status" value="1"/>
</dbReference>
<dbReference type="Pfam" id="PF00126">
    <property type="entry name" value="HTH_1"/>
    <property type="match status" value="1"/>
</dbReference>
<name>A0A6I1FG55_9BACI</name>
<evidence type="ECO:0000259" key="5">
    <source>
        <dbReference type="PROSITE" id="PS50931"/>
    </source>
</evidence>
<comment type="similarity">
    <text evidence="1">Belongs to the LysR transcriptional regulatory family.</text>
</comment>
<dbReference type="GO" id="GO:0003700">
    <property type="term" value="F:DNA-binding transcription factor activity"/>
    <property type="evidence" value="ECO:0007669"/>
    <property type="project" value="InterPro"/>
</dbReference>
<dbReference type="Gene3D" id="3.40.190.290">
    <property type="match status" value="1"/>
</dbReference>
<dbReference type="InterPro" id="IPR050950">
    <property type="entry name" value="HTH-type_LysR_regulators"/>
</dbReference>
<evidence type="ECO:0000256" key="1">
    <source>
        <dbReference type="ARBA" id="ARBA00009437"/>
    </source>
</evidence>
<gene>
    <name evidence="6" type="ORF">F9802_09100</name>
</gene>
<dbReference type="InterPro" id="IPR005119">
    <property type="entry name" value="LysR_subst-bd"/>
</dbReference>
<dbReference type="SUPFAM" id="SSF46785">
    <property type="entry name" value="Winged helix' DNA-binding domain"/>
    <property type="match status" value="1"/>
</dbReference>
<sequence>MTISRYEVFSRVVELKSLTKAGIELNLTQPGVSHAINSLETEWGIPLITRSRSGVQLTNDGARILKHIRELLRVNEEINQEVAAIKGIEVGTVKIGTFASAASQWLPKIITFFQKSNPNIEIKLFEGDYKSIEQWLLNNEVDCGFIVLPSLSKSLKVIPLKEDPMVCIVSNQHPLHKQDKITFRQIEKEPFIIPKEGGDTDVTRIFKEHNIKPNIKYELYEDKAIVSMVENNLGISILSEMVALDESSKDFSILDLEVDSYRLIGLATTSSVSPATEKFIECVKSWVKQFA</sequence>
<feature type="domain" description="HTH lysR-type" evidence="5">
    <location>
        <begin position="1"/>
        <end position="58"/>
    </location>
</feature>
<keyword evidence="3" id="KW-0238">DNA-binding</keyword>
<accession>A0A6I1FG55</accession>
<dbReference type="InterPro" id="IPR000847">
    <property type="entry name" value="LysR_HTH_N"/>
</dbReference>
<dbReference type="GO" id="GO:0005829">
    <property type="term" value="C:cytosol"/>
    <property type="evidence" value="ECO:0007669"/>
    <property type="project" value="TreeGrafter"/>
</dbReference>
<dbReference type="SUPFAM" id="SSF53850">
    <property type="entry name" value="Periplasmic binding protein-like II"/>
    <property type="match status" value="1"/>
</dbReference>
<reference evidence="6 7" key="1">
    <citation type="submission" date="2019-10" db="EMBL/GenBank/DDBJ databases">
        <title>Bacillus aerolatum sp. nov., isolated from bioaerosol of sport playgrounds.</title>
        <authorList>
            <person name="Chen P."/>
            <person name="Zhang G."/>
        </authorList>
    </citation>
    <scope>NUCLEOTIDE SEQUENCE [LARGE SCALE GENOMIC DNA]</scope>
    <source>
        <strain evidence="6 7">CX253</strain>
    </source>
</reference>
<dbReference type="AlphaFoldDB" id="A0A6I1FG55"/>
<evidence type="ECO:0000256" key="4">
    <source>
        <dbReference type="ARBA" id="ARBA00023163"/>
    </source>
</evidence>
<dbReference type="PROSITE" id="PS50931">
    <property type="entry name" value="HTH_LYSR"/>
    <property type="match status" value="1"/>
</dbReference>
<dbReference type="PANTHER" id="PTHR30419:SF24">
    <property type="entry name" value="HTH-TYPE TRANSCRIPTIONAL REGULATOR CZCR"/>
    <property type="match status" value="1"/>
</dbReference>
<dbReference type="InterPro" id="IPR036388">
    <property type="entry name" value="WH-like_DNA-bd_sf"/>
</dbReference>
<dbReference type="Proteomes" id="UP000429595">
    <property type="component" value="Unassembled WGS sequence"/>
</dbReference>
<dbReference type="InterPro" id="IPR036390">
    <property type="entry name" value="WH_DNA-bd_sf"/>
</dbReference>
<dbReference type="EMBL" id="WEIO01000004">
    <property type="protein sequence ID" value="KAB7707154.1"/>
    <property type="molecule type" value="Genomic_DNA"/>
</dbReference>
<protein>
    <submittedName>
        <fullName evidence="6">LysR family transcriptional regulator</fullName>
    </submittedName>
</protein>
<keyword evidence="2" id="KW-0805">Transcription regulation</keyword>
<evidence type="ECO:0000313" key="7">
    <source>
        <dbReference type="Proteomes" id="UP000429595"/>
    </source>
</evidence>
<evidence type="ECO:0000256" key="2">
    <source>
        <dbReference type="ARBA" id="ARBA00023015"/>
    </source>
</evidence>
<dbReference type="PRINTS" id="PR00039">
    <property type="entry name" value="HTHLYSR"/>
</dbReference>
<comment type="caution">
    <text evidence="6">The sequence shown here is derived from an EMBL/GenBank/DDBJ whole genome shotgun (WGS) entry which is preliminary data.</text>
</comment>
<evidence type="ECO:0000256" key="3">
    <source>
        <dbReference type="ARBA" id="ARBA00023125"/>
    </source>
</evidence>
<evidence type="ECO:0000313" key="6">
    <source>
        <dbReference type="EMBL" id="KAB7707154.1"/>
    </source>
</evidence>
<organism evidence="6 7">
    <name type="scientific">Bacillus aerolatus</name>
    <dbReference type="NCBI Taxonomy" id="2653354"/>
    <lineage>
        <taxon>Bacteria</taxon>
        <taxon>Bacillati</taxon>
        <taxon>Bacillota</taxon>
        <taxon>Bacilli</taxon>
        <taxon>Bacillales</taxon>
        <taxon>Bacillaceae</taxon>
        <taxon>Bacillus</taxon>
    </lineage>
</organism>
<keyword evidence="7" id="KW-1185">Reference proteome</keyword>
<dbReference type="Gene3D" id="1.10.10.10">
    <property type="entry name" value="Winged helix-like DNA-binding domain superfamily/Winged helix DNA-binding domain"/>
    <property type="match status" value="1"/>
</dbReference>
<dbReference type="RefSeq" id="WP_152151128.1">
    <property type="nucleotide sequence ID" value="NZ_WEIO01000004.1"/>
</dbReference>
<dbReference type="GO" id="GO:0003677">
    <property type="term" value="F:DNA binding"/>
    <property type="evidence" value="ECO:0007669"/>
    <property type="project" value="UniProtKB-KW"/>
</dbReference>
<proteinExistence type="inferred from homology"/>
<keyword evidence="4" id="KW-0804">Transcription</keyword>